<evidence type="ECO:0000256" key="7">
    <source>
        <dbReference type="SAM" id="Phobius"/>
    </source>
</evidence>
<protein>
    <recommendedName>
        <fullName evidence="3">Lectin-like protein BA14k</fullName>
    </recommendedName>
</protein>
<comment type="function">
    <text evidence="6">Has immunoglobulin-binding and hemagglutination properties, and can bind to mannose. Essential for virulence. May be involved in LPS biosynthesis or polysaccharide transport.</text>
</comment>
<evidence type="ECO:0000313" key="10">
    <source>
        <dbReference type="Proteomes" id="UP000585437"/>
    </source>
</evidence>
<dbReference type="RefSeq" id="WP_062453869.1">
    <property type="nucleotide sequence ID" value="NZ_JACHBU010000002.1"/>
</dbReference>
<comment type="subcellular location">
    <subcellularLocation>
        <location evidence="1">Membrane</location>
        <topology evidence="1">Single-pass membrane protein</topology>
    </subcellularLocation>
</comment>
<dbReference type="Proteomes" id="UP000585437">
    <property type="component" value="Unassembled WGS sequence"/>
</dbReference>
<feature type="signal peptide" evidence="8">
    <location>
        <begin position="1"/>
        <end position="27"/>
    </location>
</feature>
<gene>
    <name evidence="9" type="ORF">F4695_001125</name>
</gene>
<keyword evidence="10" id="KW-1185">Reference proteome</keyword>
<keyword evidence="8" id="KW-0732">Signal</keyword>
<name>A0A7X0JHR0_9HYPH</name>
<keyword evidence="4" id="KW-1003">Cell membrane</keyword>
<keyword evidence="7" id="KW-1133">Transmembrane helix</keyword>
<accession>A0A7X0JHR0</accession>
<evidence type="ECO:0000256" key="2">
    <source>
        <dbReference type="ARBA" id="ARBA00010270"/>
    </source>
</evidence>
<evidence type="ECO:0000256" key="3">
    <source>
        <dbReference type="ARBA" id="ARBA00020552"/>
    </source>
</evidence>
<dbReference type="Pfam" id="PF07886">
    <property type="entry name" value="BA14K"/>
    <property type="match status" value="1"/>
</dbReference>
<dbReference type="AlphaFoldDB" id="A0A7X0JHR0"/>
<feature type="chain" id="PRO_5030711804" description="Lectin-like protein BA14k" evidence="8">
    <location>
        <begin position="28"/>
        <end position="144"/>
    </location>
</feature>
<evidence type="ECO:0000256" key="6">
    <source>
        <dbReference type="ARBA" id="ARBA00025321"/>
    </source>
</evidence>
<proteinExistence type="inferred from homology"/>
<evidence type="ECO:0000256" key="8">
    <source>
        <dbReference type="SAM" id="SignalP"/>
    </source>
</evidence>
<reference evidence="9 10" key="1">
    <citation type="submission" date="2020-08" db="EMBL/GenBank/DDBJ databases">
        <title>The Agave Microbiome: Exploring the role of microbial communities in plant adaptations to desert environments.</title>
        <authorList>
            <person name="Partida-Martinez L.P."/>
        </authorList>
    </citation>
    <scope>NUCLEOTIDE SEQUENCE [LARGE SCALE GENOMIC DNA]</scope>
    <source>
        <strain evidence="9 10">AS3.12</strain>
    </source>
</reference>
<comment type="similarity">
    <text evidence="2">Belongs to the BA14k family.</text>
</comment>
<keyword evidence="5" id="KW-0430">Lectin</keyword>
<evidence type="ECO:0000256" key="1">
    <source>
        <dbReference type="ARBA" id="ARBA00004167"/>
    </source>
</evidence>
<feature type="transmembrane region" description="Helical" evidence="7">
    <location>
        <begin position="83"/>
        <end position="101"/>
    </location>
</feature>
<evidence type="ECO:0000256" key="5">
    <source>
        <dbReference type="ARBA" id="ARBA00022734"/>
    </source>
</evidence>
<comment type="caution">
    <text evidence="9">The sequence shown here is derived from an EMBL/GenBank/DDBJ whole genome shotgun (WGS) entry which is preliminary data.</text>
</comment>
<evidence type="ECO:0000313" key="9">
    <source>
        <dbReference type="EMBL" id="MBB6507793.1"/>
    </source>
</evidence>
<dbReference type="GO" id="GO:0030246">
    <property type="term" value="F:carbohydrate binding"/>
    <property type="evidence" value="ECO:0007669"/>
    <property type="project" value="UniProtKB-KW"/>
</dbReference>
<keyword evidence="7" id="KW-0472">Membrane</keyword>
<keyword evidence="7" id="KW-0812">Transmembrane</keyword>
<sequence>MHIVTKFLTASSLAVALGLTSLVPATAAPLPMVKSPQVSDVEHVQYRRDMRERREMRDRRGWHQGHRGYRDRRPGYRRHSDGFWYPLAAFGAGAIIGGAVTSRPARAGTRAHVQWCADRYRSYRASDNSYVPRAGVRAQCNSPY</sequence>
<organism evidence="9 10">
    <name type="scientific">Rhizobium soli</name>
    <dbReference type="NCBI Taxonomy" id="424798"/>
    <lineage>
        <taxon>Bacteria</taxon>
        <taxon>Pseudomonadati</taxon>
        <taxon>Pseudomonadota</taxon>
        <taxon>Alphaproteobacteria</taxon>
        <taxon>Hyphomicrobiales</taxon>
        <taxon>Rhizobiaceae</taxon>
        <taxon>Rhizobium/Agrobacterium group</taxon>
        <taxon>Rhizobium</taxon>
    </lineage>
</organism>
<dbReference type="InterPro" id="IPR012413">
    <property type="entry name" value="BA14K"/>
</dbReference>
<dbReference type="GO" id="GO:0016020">
    <property type="term" value="C:membrane"/>
    <property type="evidence" value="ECO:0007669"/>
    <property type="project" value="UniProtKB-SubCell"/>
</dbReference>
<dbReference type="EMBL" id="JACHBU010000002">
    <property type="protein sequence ID" value="MBB6507793.1"/>
    <property type="molecule type" value="Genomic_DNA"/>
</dbReference>
<evidence type="ECO:0000256" key="4">
    <source>
        <dbReference type="ARBA" id="ARBA00022475"/>
    </source>
</evidence>